<keyword evidence="6 8" id="KW-0100">Branched-chain amino acid biosynthesis</keyword>
<comment type="pathway">
    <text evidence="1 8">Amino-acid biosynthesis; L-isoleucine biosynthesis; L-isoleucine from 2-oxobutanoate: step 1/4.</text>
</comment>
<dbReference type="UniPathway" id="UPA00047">
    <property type="reaction ID" value="UER00055"/>
</dbReference>
<dbReference type="SUPFAM" id="SSF55021">
    <property type="entry name" value="ACT-like"/>
    <property type="match status" value="2"/>
</dbReference>
<dbReference type="InterPro" id="IPR045865">
    <property type="entry name" value="ACT-like_dom_sf"/>
</dbReference>
<protein>
    <recommendedName>
        <fullName evidence="8">Acetolactate synthase small subunit</fullName>
        <shortName evidence="8">AHAS</shortName>
        <shortName evidence="8">ALS</shortName>
        <ecNumber evidence="8">2.2.1.6</ecNumber>
    </recommendedName>
    <alternativeName>
        <fullName evidence="8">Acetohydroxy-acid synthase small subunit</fullName>
    </alternativeName>
</protein>
<dbReference type="InterPro" id="IPR002912">
    <property type="entry name" value="ACT_dom"/>
</dbReference>
<dbReference type="PANTHER" id="PTHR30239:SF0">
    <property type="entry name" value="ACETOLACTATE SYNTHASE SMALL SUBUNIT 1, CHLOROPLASTIC"/>
    <property type="match status" value="1"/>
</dbReference>
<dbReference type="NCBIfam" id="TIGR00119">
    <property type="entry name" value="acolac_sm"/>
    <property type="match status" value="1"/>
</dbReference>
<dbReference type="AlphaFoldDB" id="A0A423PU57"/>
<evidence type="ECO:0000256" key="3">
    <source>
        <dbReference type="ARBA" id="ARBA00006341"/>
    </source>
</evidence>
<comment type="caution">
    <text evidence="10">The sequence shown here is derived from an EMBL/GenBank/DDBJ whole genome shotgun (WGS) entry which is preliminary data.</text>
</comment>
<dbReference type="InterPro" id="IPR039557">
    <property type="entry name" value="AHAS_ACT"/>
</dbReference>
<dbReference type="NCBIfam" id="NF008864">
    <property type="entry name" value="PRK11895.1"/>
    <property type="match status" value="1"/>
</dbReference>
<sequence>MSTGGFMRHVISILMANEAGALVRVAGLFSQRGFNIETLNVGPTEDPTMSRLTLVTEGTEDVVDQINRQLLKLVDVIDVLDMTGDEHTEAELALVKVRRDTADTSLETLAEGYDTTILSEADGLTLLRFIGTGDALNAFVARIEDAGLLVELARSGAVTMTPGAAVLRYRSADMMAVAGQG</sequence>
<evidence type="ECO:0000256" key="7">
    <source>
        <dbReference type="ARBA" id="ARBA00048670"/>
    </source>
</evidence>
<dbReference type="GO" id="GO:1990610">
    <property type="term" value="F:acetolactate synthase regulator activity"/>
    <property type="evidence" value="ECO:0007669"/>
    <property type="project" value="UniProtKB-UniRule"/>
</dbReference>
<feature type="domain" description="ACT" evidence="9">
    <location>
        <begin position="10"/>
        <end position="84"/>
    </location>
</feature>
<evidence type="ECO:0000313" key="10">
    <source>
        <dbReference type="EMBL" id="ROO29108.1"/>
    </source>
</evidence>
<proteinExistence type="inferred from homology"/>
<keyword evidence="5 8" id="KW-0028">Amino-acid biosynthesis</keyword>
<dbReference type="GO" id="GO:0009097">
    <property type="term" value="P:isoleucine biosynthetic process"/>
    <property type="evidence" value="ECO:0007669"/>
    <property type="project" value="UniProtKB-UniRule"/>
</dbReference>
<keyword evidence="11" id="KW-1185">Reference proteome</keyword>
<dbReference type="InterPro" id="IPR004789">
    <property type="entry name" value="Acetalactate_synth_ssu"/>
</dbReference>
<evidence type="ECO:0000256" key="6">
    <source>
        <dbReference type="ARBA" id="ARBA00023304"/>
    </source>
</evidence>
<dbReference type="FunCoup" id="A0A423PU57">
    <property type="interactions" value="525"/>
</dbReference>
<dbReference type="FunFam" id="3.30.70.260:FF:000001">
    <property type="entry name" value="Acetolactate synthase, small subunit"/>
    <property type="match status" value="1"/>
</dbReference>
<reference evidence="10 11" key="1">
    <citation type="submission" date="2013-10" db="EMBL/GenBank/DDBJ databases">
        <title>Salinisphaera japonica YTM-1 Genome Sequencing.</title>
        <authorList>
            <person name="Lai Q."/>
            <person name="Li C."/>
            <person name="Shao Z."/>
        </authorList>
    </citation>
    <scope>NUCLEOTIDE SEQUENCE [LARGE SCALE GENOMIC DNA]</scope>
    <source>
        <strain evidence="10 11">YTM-1</strain>
    </source>
</reference>
<comment type="subunit">
    <text evidence="4 8">Dimer of large and small chains.</text>
</comment>
<dbReference type="Gene3D" id="3.30.70.1150">
    <property type="entry name" value="ACT-like. Chain A, domain 2"/>
    <property type="match status" value="1"/>
</dbReference>
<dbReference type="Pfam" id="PF10369">
    <property type="entry name" value="ALS_ss_C"/>
    <property type="match status" value="1"/>
</dbReference>
<dbReference type="CDD" id="cd04878">
    <property type="entry name" value="ACT_AHAS"/>
    <property type="match status" value="1"/>
</dbReference>
<dbReference type="Proteomes" id="UP000285310">
    <property type="component" value="Unassembled WGS sequence"/>
</dbReference>
<evidence type="ECO:0000313" key="11">
    <source>
        <dbReference type="Proteomes" id="UP000285310"/>
    </source>
</evidence>
<evidence type="ECO:0000256" key="4">
    <source>
        <dbReference type="ARBA" id="ARBA00011744"/>
    </source>
</evidence>
<evidence type="ECO:0000256" key="2">
    <source>
        <dbReference type="ARBA" id="ARBA00005025"/>
    </source>
</evidence>
<comment type="pathway">
    <text evidence="2 8">Amino-acid biosynthesis; L-valine biosynthesis; L-valine from pyruvate: step 1/4.</text>
</comment>
<dbReference type="GO" id="GO:0003984">
    <property type="term" value="F:acetolactate synthase activity"/>
    <property type="evidence" value="ECO:0007669"/>
    <property type="project" value="UniProtKB-UniRule"/>
</dbReference>
<accession>A0A423PU57</accession>
<dbReference type="InterPro" id="IPR054480">
    <property type="entry name" value="AHAS_small-like_ACT"/>
</dbReference>
<comment type="function">
    <text evidence="8">Catalyzes the conversion of 2 pyruvate molecules into acetolactate in the first common step of the biosynthetic pathway of the branched-amino acids such as leucine, isoleucine, and valine.</text>
</comment>
<evidence type="ECO:0000256" key="5">
    <source>
        <dbReference type="ARBA" id="ARBA00022605"/>
    </source>
</evidence>
<evidence type="ECO:0000256" key="1">
    <source>
        <dbReference type="ARBA" id="ARBA00004974"/>
    </source>
</evidence>
<name>A0A423PU57_9GAMM</name>
<keyword evidence="8" id="KW-0808">Transferase</keyword>
<dbReference type="GO" id="GO:0005829">
    <property type="term" value="C:cytosol"/>
    <property type="evidence" value="ECO:0007669"/>
    <property type="project" value="TreeGrafter"/>
</dbReference>
<dbReference type="PANTHER" id="PTHR30239">
    <property type="entry name" value="ACETOLACTATE SYNTHASE SMALL SUBUNIT"/>
    <property type="match status" value="1"/>
</dbReference>
<evidence type="ECO:0000259" key="9">
    <source>
        <dbReference type="PROSITE" id="PS51671"/>
    </source>
</evidence>
<dbReference type="InParanoid" id="A0A423PU57"/>
<comment type="catalytic activity">
    <reaction evidence="7 8">
        <text>2 pyruvate + H(+) = (2S)-2-acetolactate + CO2</text>
        <dbReference type="Rhea" id="RHEA:25249"/>
        <dbReference type="ChEBI" id="CHEBI:15361"/>
        <dbReference type="ChEBI" id="CHEBI:15378"/>
        <dbReference type="ChEBI" id="CHEBI:16526"/>
        <dbReference type="ChEBI" id="CHEBI:58476"/>
        <dbReference type="EC" id="2.2.1.6"/>
    </reaction>
</comment>
<gene>
    <name evidence="10" type="ORF">SAJA_06855</name>
</gene>
<dbReference type="GO" id="GO:0009099">
    <property type="term" value="P:L-valine biosynthetic process"/>
    <property type="evidence" value="ECO:0007669"/>
    <property type="project" value="UniProtKB-UniRule"/>
</dbReference>
<comment type="similarity">
    <text evidence="3 8">Belongs to the acetolactate synthase small subunit family.</text>
</comment>
<dbReference type="UniPathway" id="UPA00049">
    <property type="reaction ID" value="UER00059"/>
</dbReference>
<dbReference type="EC" id="2.2.1.6" evidence="8"/>
<dbReference type="EMBL" id="AYKG01000017">
    <property type="protein sequence ID" value="ROO29108.1"/>
    <property type="molecule type" value="Genomic_DNA"/>
</dbReference>
<dbReference type="Gene3D" id="3.30.70.260">
    <property type="match status" value="1"/>
</dbReference>
<dbReference type="Pfam" id="PF22629">
    <property type="entry name" value="ACT_AHAS_ss"/>
    <property type="match status" value="1"/>
</dbReference>
<dbReference type="InterPro" id="IPR019455">
    <property type="entry name" value="Acetolactate_synth_ssu_C"/>
</dbReference>
<organism evidence="10 11">
    <name type="scientific">Salinisphaera japonica YTM-1</name>
    <dbReference type="NCBI Taxonomy" id="1209778"/>
    <lineage>
        <taxon>Bacteria</taxon>
        <taxon>Pseudomonadati</taxon>
        <taxon>Pseudomonadota</taxon>
        <taxon>Gammaproteobacteria</taxon>
        <taxon>Salinisphaerales</taxon>
        <taxon>Salinisphaeraceae</taxon>
        <taxon>Salinisphaera</taxon>
    </lineage>
</organism>
<dbReference type="InterPro" id="IPR027271">
    <property type="entry name" value="Acetolactate_synth/TF_NikR_C"/>
</dbReference>
<dbReference type="PROSITE" id="PS51671">
    <property type="entry name" value="ACT"/>
    <property type="match status" value="1"/>
</dbReference>
<evidence type="ECO:0000256" key="8">
    <source>
        <dbReference type="RuleBase" id="RU368092"/>
    </source>
</evidence>